<evidence type="ECO:0000313" key="3">
    <source>
        <dbReference type="EMBL" id="CAJ0597774.1"/>
    </source>
</evidence>
<sequence>MRQLLLLVSIAATCKGCARTVPSDDAVLPPSVTSPPTAAPIIACAMCATDSVLFHPANGEFTTDAISRSLPKNAQGCRRMSAVCESGSPTENAFMEFQNNRAGPGPIGPTVTATLVCKADQQWYYSDGVDSLAVTDVYCSTTKPSTTACGTCDTSTVTFHTASDSDPTSIDAVMETLSNDGQGCKRMSAVCDSGSATDNALMEFQNSIAGPPMAPTVTATLVCRDDQQWYYSDGTSALAITDVYCSTTAGSETETCGTCDPSTVTFLPASGEFTADATSEELPDNADGCKQMNAVCNSGTATDTAFIEFNDGVGGPNEDASTVKALLTCKADQKWYYDTLPVTTVKCKTTAGGGTTEACASCDDSAVSFGVKMLDYELDVMKVPLANDANGCKQMNAVCTASSPELTAFMEFNMITGPAPGQTVTSLLTCKDDGKWYFGGTLAVTSVDCQEAQL</sequence>
<dbReference type="AlphaFoldDB" id="A0AA36GT39"/>
<gene>
    <name evidence="3" type="ORF">CYNAS_LOCUS9757</name>
</gene>
<dbReference type="EMBL" id="CATQJL010000223">
    <property type="protein sequence ID" value="CAJ0597774.1"/>
    <property type="molecule type" value="Genomic_DNA"/>
</dbReference>
<feature type="domain" description="C6" evidence="2">
    <location>
        <begin position="44"/>
        <end position="139"/>
    </location>
</feature>
<dbReference type="InterPro" id="IPR002601">
    <property type="entry name" value="C6_domain"/>
</dbReference>
<protein>
    <recommendedName>
        <fullName evidence="2">C6 domain-containing protein</fullName>
    </recommendedName>
</protein>
<feature type="signal peptide" evidence="1">
    <location>
        <begin position="1"/>
        <end position="18"/>
    </location>
</feature>
<dbReference type="SMART" id="SM01048">
    <property type="entry name" value="C6"/>
    <property type="match status" value="4"/>
</dbReference>
<name>A0AA36GT39_CYLNA</name>
<feature type="domain" description="C6" evidence="2">
    <location>
        <begin position="259"/>
        <end position="347"/>
    </location>
</feature>
<dbReference type="PANTHER" id="PTHR21629">
    <property type="entry name" value="C6 DOMAIN-CONTAINING PROTEIN"/>
    <property type="match status" value="1"/>
</dbReference>
<proteinExistence type="predicted"/>
<dbReference type="Pfam" id="PF01681">
    <property type="entry name" value="C6"/>
    <property type="match status" value="4"/>
</dbReference>
<reference evidence="3" key="1">
    <citation type="submission" date="2023-07" db="EMBL/GenBank/DDBJ databases">
        <authorList>
            <consortium name="CYATHOMIX"/>
        </authorList>
    </citation>
    <scope>NUCLEOTIDE SEQUENCE</scope>
    <source>
        <strain evidence="3">N/A</strain>
    </source>
</reference>
<feature type="chain" id="PRO_5041391085" description="C6 domain-containing protein" evidence="1">
    <location>
        <begin position="19"/>
        <end position="454"/>
    </location>
</feature>
<keyword evidence="1" id="KW-0732">Signal</keyword>
<evidence type="ECO:0000256" key="1">
    <source>
        <dbReference type="SAM" id="SignalP"/>
    </source>
</evidence>
<accession>A0AA36GT39</accession>
<evidence type="ECO:0000313" key="4">
    <source>
        <dbReference type="Proteomes" id="UP001176961"/>
    </source>
</evidence>
<dbReference type="Proteomes" id="UP001176961">
    <property type="component" value="Unassembled WGS sequence"/>
</dbReference>
<keyword evidence="4" id="KW-1185">Reference proteome</keyword>
<organism evidence="3 4">
    <name type="scientific">Cylicocyclus nassatus</name>
    <name type="common">Nematode worm</name>
    <dbReference type="NCBI Taxonomy" id="53992"/>
    <lineage>
        <taxon>Eukaryota</taxon>
        <taxon>Metazoa</taxon>
        <taxon>Ecdysozoa</taxon>
        <taxon>Nematoda</taxon>
        <taxon>Chromadorea</taxon>
        <taxon>Rhabditida</taxon>
        <taxon>Rhabditina</taxon>
        <taxon>Rhabditomorpha</taxon>
        <taxon>Strongyloidea</taxon>
        <taxon>Strongylidae</taxon>
        <taxon>Cylicocyclus</taxon>
    </lineage>
</organism>
<dbReference type="PANTHER" id="PTHR21629:SF11">
    <property type="entry name" value="C6 DOMAIN-CONTAINING PROTEIN"/>
    <property type="match status" value="1"/>
</dbReference>
<evidence type="ECO:0000259" key="2">
    <source>
        <dbReference type="SMART" id="SM01048"/>
    </source>
</evidence>
<feature type="domain" description="C6" evidence="2">
    <location>
        <begin position="362"/>
        <end position="449"/>
    </location>
</feature>
<feature type="domain" description="C6" evidence="2">
    <location>
        <begin position="152"/>
        <end position="245"/>
    </location>
</feature>
<comment type="caution">
    <text evidence="3">The sequence shown here is derived from an EMBL/GenBank/DDBJ whole genome shotgun (WGS) entry which is preliminary data.</text>
</comment>